<feature type="transmembrane region" description="Helical" evidence="5">
    <location>
        <begin position="79"/>
        <end position="104"/>
    </location>
</feature>
<proteinExistence type="predicted"/>
<gene>
    <name evidence="7" type="ORF">NFRAN_1971</name>
</gene>
<feature type="transmembrane region" description="Helical" evidence="5">
    <location>
        <begin position="191"/>
        <end position="211"/>
    </location>
</feature>
<dbReference type="GeneID" id="39421270"/>
<dbReference type="PRINTS" id="PR00164">
    <property type="entry name" value="ABC2TRNSPORT"/>
</dbReference>
<evidence type="ECO:0000313" key="8">
    <source>
        <dbReference type="Proteomes" id="UP000294299"/>
    </source>
</evidence>
<dbReference type="InterPro" id="IPR013525">
    <property type="entry name" value="ABC2_TM"/>
</dbReference>
<evidence type="ECO:0000256" key="5">
    <source>
        <dbReference type="SAM" id="Phobius"/>
    </source>
</evidence>
<dbReference type="Pfam" id="PF01061">
    <property type="entry name" value="ABC2_membrane"/>
    <property type="match status" value="1"/>
</dbReference>
<dbReference type="OrthoDB" id="147058at2157"/>
<dbReference type="GO" id="GO:0140359">
    <property type="term" value="F:ABC-type transporter activity"/>
    <property type="evidence" value="ECO:0007669"/>
    <property type="project" value="InterPro"/>
</dbReference>
<dbReference type="PROSITE" id="PS51012">
    <property type="entry name" value="ABC_TM2"/>
    <property type="match status" value="1"/>
</dbReference>
<evidence type="ECO:0000256" key="3">
    <source>
        <dbReference type="ARBA" id="ARBA00022989"/>
    </source>
</evidence>
<keyword evidence="8" id="KW-1185">Reference proteome</keyword>
<reference evidence="7 8" key="1">
    <citation type="submission" date="2019-02" db="EMBL/GenBank/DDBJ databases">
        <authorList>
            <person name="Lehtovirta-Morley E L."/>
        </authorList>
    </citation>
    <scope>NUCLEOTIDE SEQUENCE [LARGE SCALE GENOMIC DNA]</scope>
    <source>
        <strain evidence="7">NFRAN1</strain>
    </source>
</reference>
<evidence type="ECO:0000256" key="1">
    <source>
        <dbReference type="ARBA" id="ARBA00004141"/>
    </source>
</evidence>
<dbReference type="PANTHER" id="PTHR43229:SF2">
    <property type="entry name" value="NODULATION PROTEIN J"/>
    <property type="match status" value="1"/>
</dbReference>
<dbReference type="EMBL" id="LR216287">
    <property type="protein sequence ID" value="VFJ14293.1"/>
    <property type="molecule type" value="Genomic_DNA"/>
</dbReference>
<dbReference type="AlphaFoldDB" id="A0A484IAL8"/>
<dbReference type="PANTHER" id="PTHR43229">
    <property type="entry name" value="NODULATION PROTEIN J"/>
    <property type="match status" value="1"/>
</dbReference>
<sequence>MTTTANNNNPFINNDVKPESHSKLFWLFSDSWVLAKRSIRHITRNLDQLFSVALFPIMFFLLFRYVFGGAIDTGNISYVDFLVAGIFVQMLAFGANYTTMNLAIDLQRGIVNRFKSLPISRSALLIGHVGADLVRNMMTGAIVLGVSFLVGFHPDANAIDWILIFVLAALFSLAISWISAVMGLMVKSIEAAQWTGFIVIFPLTFVSSAFVPTETMPYALRLFAENQPLTHIIEAIRSWLVGTPVGDSGWLAFAWCIGIIIVTVPLASWLFKRQSLK</sequence>
<evidence type="ECO:0000256" key="2">
    <source>
        <dbReference type="ARBA" id="ARBA00022692"/>
    </source>
</evidence>
<feature type="transmembrane region" description="Helical" evidence="5">
    <location>
        <begin position="46"/>
        <end position="67"/>
    </location>
</feature>
<dbReference type="KEGG" id="nfn:NFRAN_1971"/>
<evidence type="ECO:0000259" key="6">
    <source>
        <dbReference type="PROSITE" id="PS51012"/>
    </source>
</evidence>
<keyword evidence="4 5" id="KW-0472">Membrane</keyword>
<comment type="subcellular location">
    <subcellularLocation>
        <location evidence="1">Membrane</location>
        <topology evidence="1">Multi-pass membrane protein</topology>
    </subcellularLocation>
</comment>
<evidence type="ECO:0000313" key="7">
    <source>
        <dbReference type="EMBL" id="VFJ14293.1"/>
    </source>
</evidence>
<dbReference type="InterPro" id="IPR051784">
    <property type="entry name" value="Nod_factor_ABC_transporter"/>
</dbReference>
<keyword evidence="3 5" id="KW-1133">Transmembrane helix</keyword>
<evidence type="ECO:0000256" key="4">
    <source>
        <dbReference type="ARBA" id="ARBA00023136"/>
    </source>
</evidence>
<feature type="transmembrane region" description="Helical" evidence="5">
    <location>
        <begin position="161"/>
        <end position="184"/>
    </location>
</feature>
<dbReference type="Proteomes" id="UP000294299">
    <property type="component" value="Chromosome NFRAN"/>
</dbReference>
<organism evidence="7 8">
    <name type="scientific">Candidatus Nitrosocosmicus franklandianus</name>
    <dbReference type="NCBI Taxonomy" id="1798806"/>
    <lineage>
        <taxon>Archaea</taxon>
        <taxon>Nitrososphaerota</taxon>
        <taxon>Nitrososphaeria</taxon>
        <taxon>Nitrososphaerales</taxon>
        <taxon>Nitrososphaeraceae</taxon>
        <taxon>Candidatus Nitrosocosmicus</taxon>
    </lineage>
</organism>
<feature type="transmembrane region" description="Helical" evidence="5">
    <location>
        <begin position="125"/>
        <end position="149"/>
    </location>
</feature>
<keyword evidence="2 5" id="KW-0812">Transmembrane</keyword>
<dbReference type="InterPro" id="IPR000412">
    <property type="entry name" value="ABC_2_transport"/>
</dbReference>
<dbReference type="InterPro" id="IPR047817">
    <property type="entry name" value="ABC2_TM_bact-type"/>
</dbReference>
<dbReference type="GO" id="GO:0043190">
    <property type="term" value="C:ATP-binding cassette (ABC) transporter complex"/>
    <property type="evidence" value="ECO:0007669"/>
    <property type="project" value="InterPro"/>
</dbReference>
<accession>A0A484IAL8</accession>
<protein>
    <submittedName>
        <fullName evidence="7">ABC superfamily ATP binding cassette transporter membrane protein, Drug Exporter-1 (DrugE1) Family</fullName>
    </submittedName>
</protein>
<dbReference type="PIRSF" id="PIRSF006648">
    <property type="entry name" value="DrrB"/>
    <property type="match status" value="1"/>
</dbReference>
<feature type="domain" description="ABC transmembrane type-2" evidence="6">
    <location>
        <begin position="47"/>
        <end position="274"/>
    </location>
</feature>
<dbReference type="RefSeq" id="WP_134484545.1">
    <property type="nucleotide sequence ID" value="NZ_LR216287.1"/>
</dbReference>
<name>A0A484IAL8_9ARCH</name>
<feature type="transmembrane region" description="Helical" evidence="5">
    <location>
        <begin position="250"/>
        <end position="271"/>
    </location>
</feature>